<dbReference type="AlphaFoldDB" id="A0A0C9YLV8"/>
<accession>A0A0C9YLV8</accession>
<feature type="non-terminal residue" evidence="1">
    <location>
        <position position="1"/>
    </location>
</feature>
<gene>
    <name evidence="1" type="ORF">PISMIDRAFT_31708</name>
</gene>
<dbReference type="Proteomes" id="UP000054018">
    <property type="component" value="Unassembled WGS sequence"/>
</dbReference>
<organism evidence="1 2">
    <name type="scientific">Pisolithus microcarpus 441</name>
    <dbReference type="NCBI Taxonomy" id="765257"/>
    <lineage>
        <taxon>Eukaryota</taxon>
        <taxon>Fungi</taxon>
        <taxon>Dikarya</taxon>
        <taxon>Basidiomycota</taxon>
        <taxon>Agaricomycotina</taxon>
        <taxon>Agaricomycetes</taxon>
        <taxon>Agaricomycetidae</taxon>
        <taxon>Boletales</taxon>
        <taxon>Sclerodermatineae</taxon>
        <taxon>Pisolithaceae</taxon>
        <taxon>Pisolithus</taxon>
    </lineage>
</organism>
<name>A0A0C9YLV8_9AGAM</name>
<evidence type="ECO:0000313" key="1">
    <source>
        <dbReference type="EMBL" id="KIK14864.1"/>
    </source>
</evidence>
<dbReference type="EMBL" id="KN833919">
    <property type="protein sequence ID" value="KIK14864.1"/>
    <property type="molecule type" value="Genomic_DNA"/>
</dbReference>
<sequence>TEKLLSWLLENLANRTILFNEKKDQAGQGNAAKPHAQWKKDIHAVIANFLFSSDMKYGDKYAANPGKFTSAVNACLTSLKAKYQQQASRFKSTGEGIS</sequence>
<proteinExistence type="predicted"/>
<dbReference type="OrthoDB" id="2693027at2759"/>
<reference evidence="2" key="2">
    <citation type="submission" date="2015-01" db="EMBL/GenBank/DDBJ databases">
        <title>Evolutionary Origins and Diversification of the Mycorrhizal Mutualists.</title>
        <authorList>
            <consortium name="DOE Joint Genome Institute"/>
            <consortium name="Mycorrhizal Genomics Consortium"/>
            <person name="Kohler A."/>
            <person name="Kuo A."/>
            <person name="Nagy L.G."/>
            <person name="Floudas D."/>
            <person name="Copeland A."/>
            <person name="Barry K.W."/>
            <person name="Cichocki N."/>
            <person name="Veneault-Fourrey C."/>
            <person name="LaButti K."/>
            <person name="Lindquist E.A."/>
            <person name="Lipzen A."/>
            <person name="Lundell T."/>
            <person name="Morin E."/>
            <person name="Murat C."/>
            <person name="Riley R."/>
            <person name="Ohm R."/>
            <person name="Sun H."/>
            <person name="Tunlid A."/>
            <person name="Henrissat B."/>
            <person name="Grigoriev I.V."/>
            <person name="Hibbett D.S."/>
            <person name="Martin F."/>
        </authorList>
    </citation>
    <scope>NUCLEOTIDE SEQUENCE [LARGE SCALE GENOMIC DNA]</scope>
    <source>
        <strain evidence="2">441</strain>
    </source>
</reference>
<protein>
    <submittedName>
        <fullName evidence="1">Unplaced genomic scaffold scaffold_235, whole genome shotgun sequence</fullName>
    </submittedName>
</protein>
<feature type="non-terminal residue" evidence="1">
    <location>
        <position position="98"/>
    </location>
</feature>
<dbReference type="HOGENOM" id="CLU_2339246_0_0_1"/>
<reference evidence="1 2" key="1">
    <citation type="submission" date="2014-04" db="EMBL/GenBank/DDBJ databases">
        <authorList>
            <consortium name="DOE Joint Genome Institute"/>
            <person name="Kuo A."/>
            <person name="Kohler A."/>
            <person name="Costa M.D."/>
            <person name="Nagy L.G."/>
            <person name="Floudas D."/>
            <person name="Copeland A."/>
            <person name="Barry K.W."/>
            <person name="Cichocki N."/>
            <person name="Veneault-Fourrey C."/>
            <person name="LaButti K."/>
            <person name="Lindquist E.A."/>
            <person name="Lipzen A."/>
            <person name="Lundell T."/>
            <person name="Morin E."/>
            <person name="Murat C."/>
            <person name="Sun H."/>
            <person name="Tunlid A."/>
            <person name="Henrissat B."/>
            <person name="Grigoriev I.V."/>
            <person name="Hibbett D.S."/>
            <person name="Martin F."/>
            <person name="Nordberg H.P."/>
            <person name="Cantor M.N."/>
            <person name="Hua S.X."/>
        </authorList>
    </citation>
    <scope>NUCLEOTIDE SEQUENCE [LARGE SCALE GENOMIC DNA]</scope>
    <source>
        <strain evidence="1 2">441</strain>
    </source>
</reference>
<keyword evidence="2" id="KW-1185">Reference proteome</keyword>
<evidence type="ECO:0000313" key="2">
    <source>
        <dbReference type="Proteomes" id="UP000054018"/>
    </source>
</evidence>